<organism evidence="1 2">
    <name type="scientific">Streptomyces klenkii</name>
    <dbReference type="NCBI Taxonomy" id="1420899"/>
    <lineage>
        <taxon>Bacteria</taxon>
        <taxon>Bacillati</taxon>
        <taxon>Actinomycetota</taxon>
        <taxon>Actinomycetes</taxon>
        <taxon>Kitasatosporales</taxon>
        <taxon>Streptomycetaceae</taxon>
        <taxon>Streptomyces</taxon>
    </lineage>
</organism>
<dbReference type="OrthoDB" id="4255520at2"/>
<gene>
    <name evidence="1" type="ORF">D7231_00060</name>
</gene>
<dbReference type="Proteomes" id="UP000270343">
    <property type="component" value="Unassembled WGS sequence"/>
</dbReference>
<dbReference type="RefSeq" id="WP_120752806.1">
    <property type="nucleotide sequence ID" value="NZ_JBEXOE010000012.1"/>
</dbReference>
<evidence type="ECO:0000313" key="1">
    <source>
        <dbReference type="EMBL" id="RKN77190.1"/>
    </source>
</evidence>
<sequence length="74" mass="7743">MSGTARVVVHPPSSSGGRRVTVGAENLGVAYGVVDVIEFLRRAGVAPDDMQLEDPRLVDWRGGGPAVWSKPGEG</sequence>
<proteinExistence type="predicted"/>
<dbReference type="EMBL" id="RBAM01000001">
    <property type="protein sequence ID" value="RKN77190.1"/>
    <property type="molecule type" value="Genomic_DNA"/>
</dbReference>
<name>A0A3B0BW29_9ACTN</name>
<reference evidence="1 2" key="1">
    <citation type="journal article" date="2015" name="Antonie Van Leeuwenhoek">
        <title>Streptomyces klenkii sp. nov., isolated from deep marine sediment.</title>
        <authorList>
            <person name="Veyisoglu A."/>
            <person name="Sahin N."/>
        </authorList>
    </citation>
    <scope>NUCLEOTIDE SEQUENCE [LARGE SCALE GENOMIC DNA]</scope>
    <source>
        <strain evidence="1 2">KCTC 29202</strain>
    </source>
</reference>
<comment type="caution">
    <text evidence="1">The sequence shown here is derived from an EMBL/GenBank/DDBJ whole genome shotgun (WGS) entry which is preliminary data.</text>
</comment>
<protein>
    <submittedName>
        <fullName evidence="1">Uncharacterized protein</fullName>
    </submittedName>
</protein>
<accession>A0A3B0BW29</accession>
<evidence type="ECO:0000313" key="2">
    <source>
        <dbReference type="Proteomes" id="UP000270343"/>
    </source>
</evidence>
<keyword evidence="2" id="KW-1185">Reference proteome</keyword>
<dbReference type="AlphaFoldDB" id="A0A3B0BW29"/>